<keyword evidence="3" id="KW-1185">Reference proteome</keyword>
<name>A0A1G6CTH0_9GAMM</name>
<reference evidence="3" key="1">
    <citation type="submission" date="2016-10" db="EMBL/GenBank/DDBJ databases">
        <authorList>
            <person name="Varghese N."/>
            <person name="Submissions S."/>
        </authorList>
    </citation>
    <scope>NUCLEOTIDE SEQUENCE [LARGE SCALE GENOMIC DNA]</scope>
    <source>
        <strain evidence="3">CGMCC 1.10824</strain>
    </source>
</reference>
<evidence type="ECO:0000313" key="3">
    <source>
        <dbReference type="Proteomes" id="UP000199626"/>
    </source>
</evidence>
<dbReference type="Proteomes" id="UP000199626">
    <property type="component" value="Unassembled WGS sequence"/>
</dbReference>
<gene>
    <name evidence="2" type="ORF">SAMN02927930_01367</name>
</gene>
<sequence>MAVKLEDRPIEQVREETVDKLIINYSHAIISSEAFERRLDSAMQTESHQELVDLVADLPLEADDTYDAKKERSFRLNYDAANPNEEDKERIMSLVGSNQRKGQWVPPKKLRIVGVLGSTQLDFTDAIFQHQQIEINIASVLSSVDIFVPEHVNVTIRMFDIVGSSENKAPCMAGKQAPHITITGFSVLGSLSVSVKRTIKEKFIAFANNLREAFGLAESAPATKPKKNSGANGDFAS</sequence>
<feature type="domain" description="Cell wall-active antibiotics response LiaF-like C-terminal" evidence="1">
    <location>
        <begin position="108"/>
        <end position="165"/>
    </location>
</feature>
<dbReference type="PANTHER" id="PTHR40763:SF5">
    <property type="entry name" value="MEMBRANE PROTEIN"/>
    <property type="match status" value="1"/>
</dbReference>
<protein>
    <submittedName>
        <fullName evidence="2">Cell wall-active antibiotics response 4TMS YvqF</fullName>
    </submittedName>
</protein>
<dbReference type="RefSeq" id="WP_092593044.1">
    <property type="nucleotide sequence ID" value="NZ_FMXN01000007.1"/>
</dbReference>
<dbReference type="InterPro" id="IPR024425">
    <property type="entry name" value="LiaF-like_C"/>
</dbReference>
<organism evidence="2 3">
    <name type="scientific">Pseudidiomarina indica</name>
    <dbReference type="NCBI Taxonomy" id="1159017"/>
    <lineage>
        <taxon>Bacteria</taxon>
        <taxon>Pseudomonadati</taxon>
        <taxon>Pseudomonadota</taxon>
        <taxon>Gammaproteobacteria</taxon>
        <taxon>Alteromonadales</taxon>
        <taxon>Idiomarinaceae</taxon>
        <taxon>Pseudidiomarina</taxon>
    </lineage>
</organism>
<dbReference type="PANTHER" id="PTHR40763">
    <property type="entry name" value="MEMBRANE PROTEIN-RELATED"/>
    <property type="match status" value="1"/>
</dbReference>
<proteinExistence type="predicted"/>
<accession>A0A1G6CTH0</accession>
<dbReference type="EMBL" id="FMXN01000007">
    <property type="protein sequence ID" value="SDB36187.1"/>
    <property type="molecule type" value="Genomic_DNA"/>
</dbReference>
<dbReference type="AlphaFoldDB" id="A0A1G6CTH0"/>
<evidence type="ECO:0000259" key="1">
    <source>
        <dbReference type="Pfam" id="PF09922"/>
    </source>
</evidence>
<evidence type="ECO:0000313" key="2">
    <source>
        <dbReference type="EMBL" id="SDB36187.1"/>
    </source>
</evidence>
<dbReference type="Pfam" id="PF09922">
    <property type="entry name" value="LiaF-like_C"/>
    <property type="match status" value="1"/>
</dbReference>
<dbReference type="OrthoDB" id="3625082at2"/>
<dbReference type="STRING" id="1159017.SAMN02927930_01367"/>